<feature type="coiled-coil region" evidence="1">
    <location>
        <begin position="332"/>
        <end position="402"/>
    </location>
</feature>
<proteinExistence type="predicted"/>
<dbReference type="Gene3D" id="1.10.287.1490">
    <property type="match status" value="1"/>
</dbReference>
<feature type="coiled-coil region" evidence="1">
    <location>
        <begin position="239"/>
        <end position="287"/>
    </location>
</feature>
<dbReference type="NCBIfam" id="NF038350">
    <property type="entry name" value="taxis_HmpF"/>
    <property type="match status" value="1"/>
</dbReference>
<evidence type="ECO:0000256" key="1">
    <source>
        <dbReference type="SAM" id="Coils"/>
    </source>
</evidence>
<gene>
    <name evidence="2" type="ORF">HJG54_00515</name>
</gene>
<keyword evidence="1" id="KW-0175">Coiled coil</keyword>
<reference evidence="2" key="1">
    <citation type="submission" date="2020-05" db="EMBL/GenBank/DDBJ databases">
        <authorList>
            <person name="Zhu T."/>
            <person name="Keshari N."/>
            <person name="Lu X."/>
        </authorList>
    </citation>
    <scope>NUCLEOTIDE SEQUENCE</scope>
    <source>
        <strain evidence="2">NK1-12</strain>
    </source>
</reference>
<sequence length="579" mass="66630">MLYLAEVLRKARVIGGGRAELKLLACQRAELSWSAVTGEEVIPASDDMNYGAGTLVMVELSATKQVQRHSEAGRQLVSILQNFSRLQEKAKNQEEEIEQWKQSLTYQSQELNRREMEIEAAQEQLQQLEADFERLEKQQQEIETAQAEVDRLREEFERKSQELEGAWAQLRGEASRLEDRQAELQQKAVLDEDEARSLQSLLDQLATTTPVEAIQEPLHHLLEGIARQQETLNGHWQQLEQQRASAQHLQTEVAQQTQTLQDRWQTWQQAQAALEQTRSQLEASQTELRSKQHYAEWLTAQIENQTSLHQDLVQLVEGSVKVNLQSIEQMSLDELQSTVQELEKDLEKMSRFVSSQEEELVLQQQEIDELRQQIQQASEYDRLRLETELADEQDRYQMLNETLVGQRRNLQERQATLKLYQTVLAKRQGFPPPEDQARMVDLDPILVKIDQMRQQLTQQLQIAQQEIQQLQATIQSSQEVVAQQGVTQAANWDELRQVEQQLRSQIGTVAEIWGKVNTYQTMLQPVQDDLNQFKQQAETAVANLSQFQESSTAQQQAVVGIRDTLQRLTANPTPELAAS</sequence>
<feature type="coiled-coil region" evidence="1">
    <location>
        <begin position="446"/>
        <end position="480"/>
    </location>
</feature>
<dbReference type="AlphaFoldDB" id="A0AA97AES6"/>
<name>A0AA97AES6_9CYAN</name>
<feature type="coiled-coil region" evidence="1">
    <location>
        <begin position="76"/>
        <end position="194"/>
    </location>
</feature>
<dbReference type="InterPro" id="IPR047813">
    <property type="entry name" value="HmpF"/>
</dbReference>
<accession>A0AA97AES6</accession>
<organism evidence="2">
    <name type="scientific">Leptolyngbya sp. NK1-12</name>
    <dbReference type="NCBI Taxonomy" id="2547451"/>
    <lineage>
        <taxon>Bacteria</taxon>
        <taxon>Bacillati</taxon>
        <taxon>Cyanobacteriota</taxon>
        <taxon>Cyanophyceae</taxon>
        <taxon>Leptolyngbyales</taxon>
        <taxon>Leptolyngbyaceae</taxon>
        <taxon>Leptolyngbya group</taxon>
        <taxon>Leptolyngbya</taxon>
    </lineage>
</organism>
<protein>
    <submittedName>
        <fullName evidence="2">Uncharacterized protein</fullName>
    </submittedName>
</protein>
<dbReference type="RefSeq" id="WP_316432740.1">
    <property type="nucleotide sequence ID" value="NZ_CP053586.1"/>
</dbReference>
<dbReference type="EMBL" id="CP053586">
    <property type="protein sequence ID" value="WNZ21494.1"/>
    <property type="molecule type" value="Genomic_DNA"/>
</dbReference>
<evidence type="ECO:0000313" key="2">
    <source>
        <dbReference type="EMBL" id="WNZ21494.1"/>
    </source>
</evidence>